<keyword evidence="2" id="KW-1185">Reference proteome</keyword>
<sequence length="77" mass="8962">MLDALTEEKTVETYKIIDKTIRNLSINNLQSLKHFLEMLINVSLDHNLDNNKKEEKVINPKSESSLNTIQLQKRPDL</sequence>
<organism evidence="1 2">
    <name type="scientific">Scutellospora calospora</name>
    <dbReference type="NCBI Taxonomy" id="85575"/>
    <lineage>
        <taxon>Eukaryota</taxon>
        <taxon>Fungi</taxon>
        <taxon>Fungi incertae sedis</taxon>
        <taxon>Mucoromycota</taxon>
        <taxon>Glomeromycotina</taxon>
        <taxon>Glomeromycetes</taxon>
        <taxon>Diversisporales</taxon>
        <taxon>Gigasporaceae</taxon>
        <taxon>Scutellospora</taxon>
    </lineage>
</organism>
<reference evidence="1" key="1">
    <citation type="submission" date="2021-06" db="EMBL/GenBank/DDBJ databases">
        <authorList>
            <person name="Kallberg Y."/>
            <person name="Tangrot J."/>
            <person name="Rosling A."/>
        </authorList>
    </citation>
    <scope>NUCLEOTIDE SEQUENCE</scope>
    <source>
        <strain evidence="1">AU212A</strain>
    </source>
</reference>
<proteinExistence type="predicted"/>
<dbReference type="EMBL" id="CAJVPM010013090">
    <property type="protein sequence ID" value="CAG8592403.1"/>
    <property type="molecule type" value="Genomic_DNA"/>
</dbReference>
<evidence type="ECO:0000313" key="1">
    <source>
        <dbReference type="EMBL" id="CAG8592403.1"/>
    </source>
</evidence>
<name>A0ACA9MIT3_9GLOM</name>
<accession>A0ACA9MIT3</accession>
<comment type="caution">
    <text evidence="1">The sequence shown here is derived from an EMBL/GenBank/DDBJ whole genome shotgun (WGS) entry which is preliminary data.</text>
</comment>
<dbReference type="Proteomes" id="UP000789860">
    <property type="component" value="Unassembled WGS sequence"/>
</dbReference>
<evidence type="ECO:0000313" key="2">
    <source>
        <dbReference type="Proteomes" id="UP000789860"/>
    </source>
</evidence>
<protein>
    <submittedName>
        <fullName evidence="1">4210_t:CDS:1</fullName>
    </submittedName>
</protein>
<gene>
    <name evidence="1" type="ORF">SCALOS_LOCUS6625</name>
</gene>